<dbReference type="EMBL" id="JAACXV010000147">
    <property type="protein sequence ID" value="KAF7282988.1"/>
    <property type="molecule type" value="Genomic_DNA"/>
</dbReference>
<gene>
    <name evidence="2" type="ORF">GWI33_001621</name>
</gene>
<evidence type="ECO:0000313" key="2">
    <source>
        <dbReference type="EMBL" id="KAF7282988.1"/>
    </source>
</evidence>
<accession>A0A834MGU0</accession>
<name>A0A834MGU0_RHYFE</name>
<evidence type="ECO:0000313" key="3">
    <source>
        <dbReference type="Proteomes" id="UP000625711"/>
    </source>
</evidence>
<comment type="caution">
    <text evidence="2">The sequence shown here is derived from an EMBL/GenBank/DDBJ whole genome shotgun (WGS) entry which is preliminary data.</text>
</comment>
<feature type="compositionally biased region" description="Polar residues" evidence="1">
    <location>
        <begin position="1"/>
        <end position="12"/>
    </location>
</feature>
<protein>
    <submittedName>
        <fullName evidence="2">Uncharacterized protein</fullName>
    </submittedName>
</protein>
<evidence type="ECO:0000256" key="1">
    <source>
        <dbReference type="SAM" id="MobiDB-lite"/>
    </source>
</evidence>
<sequence>MNDHNGTLSVNRRNFDANGHRARRSFLKERTDDDHTNENGKNNPRIVRDRPSRTLQRRRLIDGRAPRAASESDGPGQSARSGVLCGKTRIGRRSVPPDDVNGYNRGTEIKIGHCGRSVIDY</sequence>
<reference evidence="2" key="1">
    <citation type="submission" date="2020-08" db="EMBL/GenBank/DDBJ databases">
        <title>Genome sequencing and assembly of the red palm weevil Rhynchophorus ferrugineus.</title>
        <authorList>
            <person name="Dias G.B."/>
            <person name="Bergman C.M."/>
            <person name="Manee M."/>
        </authorList>
    </citation>
    <scope>NUCLEOTIDE SEQUENCE</scope>
    <source>
        <strain evidence="2">AA-2017</strain>
        <tissue evidence="2">Whole larva</tissue>
    </source>
</reference>
<feature type="region of interest" description="Disordered" evidence="1">
    <location>
        <begin position="1"/>
        <end position="106"/>
    </location>
</feature>
<proteinExistence type="predicted"/>
<keyword evidence="3" id="KW-1185">Reference proteome</keyword>
<organism evidence="2 3">
    <name type="scientific">Rhynchophorus ferrugineus</name>
    <name type="common">Red palm weevil</name>
    <name type="synonym">Curculio ferrugineus</name>
    <dbReference type="NCBI Taxonomy" id="354439"/>
    <lineage>
        <taxon>Eukaryota</taxon>
        <taxon>Metazoa</taxon>
        <taxon>Ecdysozoa</taxon>
        <taxon>Arthropoda</taxon>
        <taxon>Hexapoda</taxon>
        <taxon>Insecta</taxon>
        <taxon>Pterygota</taxon>
        <taxon>Neoptera</taxon>
        <taxon>Endopterygota</taxon>
        <taxon>Coleoptera</taxon>
        <taxon>Polyphaga</taxon>
        <taxon>Cucujiformia</taxon>
        <taxon>Curculionidae</taxon>
        <taxon>Dryophthorinae</taxon>
        <taxon>Rhynchophorus</taxon>
    </lineage>
</organism>
<dbReference type="Proteomes" id="UP000625711">
    <property type="component" value="Unassembled WGS sequence"/>
</dbReference>
<dbReference type="AlphaFoldDB" id="A0A834MGU0"/>
<feature type="compositionally biased region" description="Basic and acidic residues" evidence="1">
    <location>
        <begin position="26"/>
        <end position="38"/>
    </location>
</feature>